<evidence type="ECO:0000256" key="1">
    <source>
        <dbReference type="ARBA" id="ARBA00022603"/>
    </source>
</evidence>
<dbReference type="OrthoDB" id="9784805at2"/>
<dbReference type="PANTHER" id="PTHR18895:SF74">
    <property type="entry name" value="MTRF1L RELEASE FACTOR GLUTAMINE METHYLTRANSFERASE"/>
    <property type="match status" value="1"/>
</dbReference>
<dbReference type="AlphaFoldDB" id="A0A134ABZ6"/>
<evidence type="ECO:0000259" key="7">
    <source>
        <dbReference type="Pfam" id="PF17827"/>
    </source>
</evidence>
<comment type="similarity">
    <text evidence="5">Belongs to the protein N5-glutamine methyltransferase family. PrmC subfamily.</text>
</comment>
<gene>
    <name evidence="5" type="primary">prmC</name>
    <name evidence="8" type="ORF">HMPREF1863_01558</name>
</gene>
<dbReference type="PATRIC" id="fig|755172.3.peg.1518"/>
<comment type="catalytic activity">
    <reaction evidence="4 5">
        <text>L-glutaminyl-[peptide chain release factor] + S-adenosyl-L-methionine = N(5)-methyl-L-glutaminyl-[peptide chain release factor] + S-adenosyl-L-homocysteine + H(+)</text>
        <dbReference type="Rhea" id="RHEA:42896"/>
        <dbReference type="Rhea" id="RHEA-COMP:10271"/>
        <dbReference type="Rhea" id="RHEA-COMP:10272"/>
        <dbReference type="ChEBI" id="CHEBI:15378"/>
        <dbReference type="ChEBI" id="CHEBI:30011"/>
        <dbReference type="ChEBI" id="CHEBI:57856"/>
        <dbReference type="ChEBI" id="CHEBI:59789"/>
        <dbReference type="ChEBI" id="CHEBI:61891"/>
        <dbReference type="EC" id="2.1.1.297"/>
    </reaction>
</comment>
<evidence type="ECO:0000313" key="9">
    <source>
        <dbReference type="Proteomes" id="UP000070442"/>
    </source>
</evidence>
<evidence type="ECO:0000256" key="2">
    <source>
        <dbReference type="ARBA" id="ARBA00022679"/>
    </source>
</evidence>
<organism evidence="8 9">
    <name type="scientific">Aedoeadaptatus coxii</name>
    <dbReference type="NCBI Taxonomy" id="755172"/>
    <lineage>
        <taxon>Bacteria</taxon>
        <taxon>Bacillati</taxon>
        <taxon>Bacillota</taxon>
        <taxon>Tissierellia</taxon>
        <taxon>Tissierellales</taxon>
        <taxon>Peptoniphilaceae</taxon>
        <taxon>Aedoeadaptatus</taxon>
    </lineage>
</organism>
<dbReference type="InterPro" id="IPR050320">
    <property type="entry name" value="N5-glutamine_MTase"/>
</dbReference>
<dbReference type="PROSITE" id="PS00092">
    <property type="entry name" value="N6_MTASE"/>
    <property type="match status" value="1"/>
</dbReference>
<dbReference type="PANTHER" id="PTHR18895">
    <property type="entry name" value="HEMK METHYLTRANSFERASE"/>
    <property type="match status" value="1"/>
</dbReference>
<dbReference type="Pfam" id="PF05175">
    <property type="entry name" value="MTS"/>
    <property type="match status" value="1"/>
</dbReference>
<dbReference type="GO" id="GO:0102559">
    <property type="term" value="F:peptide chain release factor N(5)-glutamine methyltransferase activity"/>
    <property type="evidence" value="ECO:0007669"/>
    <property type="project" value="UniProtKB-EC"/>
</dbReference>
<dbReference type="SUPFAM" id="SSF53335">
    <property type="entry name" value="S-adenosyl-L-methionine-dependent methyltransferases"/>
    <property type="match status" value="1"/>
</dbReference>
<dbReference type="GO" id="GO:0003676">
    <property type="term" value="F:nucleic acid binding"/>
    <property type="evidence" value="ECO:0007669"/>
    <property type="project" value="InterPro"/>
</dbReference>
<dbReference type="InterPro" id="IPR002052">
    <property type="entry name" value="DNA_methylase_N6_adenine_CS"/>
</dbReference>
<evidence type="ECO:0000313" key="8">
    <source>
        <dbReference type="EMBL" id="KXB65050.1"/>
    </source>
</evidence>
<dbReference type="CDD" id="cd02440">
    <property type="entry name" value="AdoMet_MTases"/>
    <property type="match status" value="1"/>
</dbReference>
<dbReference type="RefSeq" id="WP_068369217.1">
    <property type="nucleotide sequence ID" value="NZ_CALTYF010000013.1"/>
</dbReference>
<dbReference type="EC" id="2.1.1.297" evidence="5"/>
<feature type="domain" description="Release factor glutamine methyltransferase N-terminal" evidence="7">
    <location>
        <begin position="18"/>
        <end position="70"/>
    </location>
</feature>
<dbReference type="EMBL" id="LSDG01000045">
    <property type="protein sequence ID" value="KXB65050.1"/>
    <property type="molecule type" value="Genomic_DNA"/>
</dbReference>
<sequence length="272" mass="31014">MELREAFHLCLDAFGKGEEIKAYDLLEELIKVTRKDFILQPDRKLTSKETRSLYSALEDVKKGRPLPYILHKAYFMGESFYVDERVLIPRYDTEHSIEVIRSLVPEAPKILEIGTGSGCVAITLAKLFPEGYIVSADISKDALDVATINVKNHEADNLQLLHSDLFDKIENTFDVIYSNPPYISEKEMAVLDKSVLDFEPHLALYGGVEGLDFYEAITKEARHYLNPNGYLVFEIGADQGDAVKNLLEKHHFKDIQIRRDFSGLDRVLYGRL</sequence>
<dbReference type="Proteomes" id="UP000070442">
    <property type="component" value="Unassembled WGS sequence"/>
</dbReference>
<feature type="binding site" evidence="5">
    <location>
        <position position="179"/>
    </location>
    <ligand>
        <name>S-adenosyl-L-methionine</name>
        <dbReference type="ChEBI" id="CHEBI:59789"/>
    </ligand>
</feature>
<keyword evidence="1 5" id="KW-0489">Methyltransferase</keyword>
<comment type="caution">
    <text evidence="8">The sequence shown here is derived from an EMBL/GenBank/DDBJ whole genome shotgun (WGS) entry which is preliminary data.</text>
</comment>
<protein>
    <recommendedName>
        <fullName evidence="5">Release factor glutamine methyltransferase</fullName>
        <shortName evidence="5">RF MTase</shortName>
        <ecNumber evidence="5">2.1.1.297</ecNumber>
    </recommendedName>
    <alternativeName>
        <fullName evidence="5">N5-glutamine methyltransferase PrmC</fullName>
    </alternativeName>
    <alternativeName>
        <fullName evidence="5">Protein-(glutamine-N5) MTase PrmC</fullName>
    </alternativeName>
    <alternativeName>
        <fullName evidence="5">Protein-glutamine N-methyltransferase PrmC</fullName>
    </alternativeName>
</protein>
<evidence type="ECO:0000256" key="5">
    <source>
        <dbReference type="HAMAP-Rule" id="MF_02126"/>
    </source>
</evidence>
<reference evidence="9" key="1">
    <citation type="submission" date="2016-01" db="EMBL/GenBank/DDBJ databases">
        <authorList>
            <person name="Mitreva M."/>
            <person name="Pepin K.H."/>
            <person name="Mihindukulasuriya K.A."/>
            <person name="Fulton R."/>
            <person name="Fronick C."/>
            <person name="O'Laughlin M."/>
            <person name="Miner T."/>
            <person name="Herter B."/>
            <person name="Rosa B.A."/>
            <person name="Cordes M."/>
            <person name="Tomlinson C."/>
            <person name="Wollam A."/>
            <person name="Palsikar V.B."/>
            <person name="Mardis E.R."/>
            <person name="Wilson R.K."/>
        </authorList>
    </citation>
    <scope>NUCLEOTIDE SEQUENCE [LARGE SCALE GENOMIC DNA]</scope>
    <source>
        <strain evidence="9">DNF00729</strain>
    </source>
</reference>
<dbReference type="Gene3D" id="3.40.50.150">
    <property type="entry name" value="Vaccinia Virus protein VP39"/>
    <property type="match status" value="1"/>
</dbReference>
<accession>A0A134ABZ6</accession>
<dbReference type="STRING" id="755172.HMPREF1863_01558"/>
<dbReference type="Gene3D" id="1.10.8.10">
    <property type="entry name" value="DNA helicase RuvA subunit, C-terminal domain"/>
    <property type="match status" value="1"/>
</dbReference>
<dbReference type="InterPro" id="IPR019874">
    <property type="entry name" value="RF_methyltr_PrmC"/>
</dbReference>
<feature type="binding site" evidence="5">
    <location>
        <begin position="179"/>
        <end position="182"/>
    </location>
    <ligand>
        <name>substrate</name>
    </ligand>
</feature>
<keyword evidence="3 5" id="KW-0949">S-adenosyl-L-methionine</keyword>
<name>A0A134ABZ6_9FIRM</name>
<feature type="binding site" evidence="5">
    <location>
        <begin position="114"/>
        <end position="118"/>
    </location>
    <ligand>
        <name>S-adenosyl-L-methionine</name>
        <dbReference type="ChEBI" id="CHEBI:59789"/>
    </ligand>
</feature>
<evidence type="ECO:0000256" key="4">
    <source>
        <dbReference type="ARBA" id="ARBA00048391"/>
    </source>
</evidence>
<feature type="domain" description="Methyltransferase small" evidence="6">
    <location>
        <begin position="107"/>
        <end position="188"/>
    </location>
</feature>
<feature type="binding site" evidence="5">
    <location>
        <position position="137"/>
    </location>
    <ligand>
        <name>S-adenosyl-L-methionine</name>
        <dbReference type="ChEBI" id="CHEBI:59789"/>
    </ligand>
</feature>
<keyword evidence="2 5" id="KW-0808">Transferase</keyword>
<comment type="function">
    <text evidence="5">Methylates the class 1 translation termination release factors RF1/PrfA and RF2/PrfB on the glutamine residue of the universally conserved GGQ motif.</text>
</comment>
<dbReference type="InterPro" id="IPR007848">
    <property type="entry name" value="Small_mtfrase_dom"/>
</dbReference>
<comment type="caution">
    <text evidence="5">Lacks conserved residue(s) required for the propagation of feature annotation.</text>
</comment>
<dbReference type="NCBIfam" id="TIGR00536">
    <property type="entry name" value="hemK_fam"/>
    <property type="match status" value="1"/>
</dbReference>
<dbReference type="NCBIfam" id="TIGR03534">
    <property type="entry name" value="RF_mod_PrmC"/>
    <property type="match status" value="1"/>
</dbReference>
<proteinExistence type="inferred from homology"/>
<evidence type="ECO:0000256" key="3">
    <source>
        <dbReference type="ARBA" id="ARBA00022691"/>
    </source>
</evidence>
<dbReference type="InterPro" id="IPR040758">
    <property type="entry name" value="PrmC_N"/>
</dbReference>
<dbReference type="HAMAP" id="MF_02126">
    <property type="entry name" value="RF_methyltr_PrmC"/>
    <property type="match status" value="1"/>
</dbReference>
<dbReference type="InterPro" id="IPR029063">
    <property type="entry name" value="SAM-dependent_MTases_sf"/>
</dbReference>
<dbReference type="InterPro" id="IPR004556">
    <property type="entry name" value="HemK-like"/>
</dbReference>
<dbReference type="GO" id="GO:0032259">
    <property type="term" value="P:methylation"/>
    <property type="evidence" value="ECO:0007669"/>
    <property type="project" value="UniProtKB-KW"/>
</dbReference>
<dbReference type="Pfam" id="PF17827">
    <property type="entry name" value="PrmC_N"/>
    <property type="match status" value="1"/>
</dbReference>
<keyword evidence="9" id="KW-1185">Reference proteome</keyword>
<evidence type="ECO:0000259" key="6">
    <source>
        <dbReference type="Pfam" id="PF05175"/>
    </source>
</evidence>